<keyword evidence="1" id="KW-0175">Coiled coil</keyword>
<dbReference type="AlphaFoldDB" id="A0A378UFJ9"/>
<reference evidence="4 5" key="1">
    <citation type="submission" date="2018-06" db="EMBL/GenBank/DDBJ databases">
        <authorList>
            <consortium name="Pathogen Informatics"/>
            <person name="Doyle S."/>
        </authorList>
    </citation>
    <scope>NUCLEOTIDE SEQUENCE [LARGE SCALE GENOMIC DNA]</scope>
    <source>
        <strain evidence="4 5">NCTC10295</strain>
    </source>
</reference>
<gene>
    <name evidence="4" type="ORF">NCTC10295_00263</name>
</gene>
<dbReference type="RefSeq" id="WP_066077389.1">
    <property type="nucleotide sequence ID" value="NZ_CP181246.1"/>
</dbReference>
<accession>A0A378UFJ9</accession>
<feature type="region of interest" description="Disordered" evidence="2">
    <location>
        <begin position="175"/>
        <end position="200"/>
    </location>
</feature>
<keyword evidence="3" id="KW-0472">Membrane</keyword>
<evidence type="ECO:0000313" key="4">
    <source>
        <dbReference type="EMBL" id="STZ75523.1"/>
    </source>
</evidence>
<keyword evidence="3" id="KW-1133">Transmembrane helix</keyword>
<evidence type="ECO:0000256" key="2">
    <source>
        <dbReference type="SAM" id="MobiDB-lite"/>
    </source>
</evidence>
<feature type="coiled-coil region" evidence="1">
    <location>
        <begin position="50"/>
        <end position="111"/>
    </location>
</feature>
<name>A0A378UFJ9_BERDE</name>
<dbReference type="GO" id="GO:0043107">
    <property type="term" value="P:type IV pilus-dependent motility"/>
    <property type="evidence" value="ECO:0007669"/>
    <property type="project" value="TreeGrafter"/>
</dbReference>
<dbReference type="PANTHER" id="PTHR40278">
    <property type="entry name" value="DNA UTILIZATION PROTEIN HOFN"/>
    <property type="match status" value="1"/>
</dbReference>
<feature type="transmembrane region" description="Helical" evidence="3">
    <location>
        <begin position="26"/>
        <end position="50"/>
    </location>
</feature>
<dbReference type="EMBL" id="UGQS01000001">
    <property type="protein sequence ID" value="STZ75523.1"/>
    <property type="molecule type" value="Genomic_DNA"/>
</dbReference>
<evidence type="ECO:0000313" key="5">
    <source>
        <dbReference type="Proteomes" id="UP000254651"/>
    </source>
</evidence>
<dbReference type="Pfam" id="PF05137">
    <property type="entry name" value="PilN"/>
    <property type="match status" value="1"/>
</dbReference>
<dbReference type="InterPro" id="IPR007813">
    <property type="entry name" value="PilN"/>
</dbReference>
<evidence type="ECO:0000256" key="1">
    <source>
        <dbReference type="SAM" id="Coils"/>
    </source>
</evidence>
<keyword evidence="5" id="KW-1185">Reference proteome</keyword>
<feature type="compositionally biased region" description="Low complexity" evidence="2">
    <location>
        <begin position="183"/>
        <end position="200"/>
    </location>
</feature>
<dbReference type="PANTHER" id="PTHR40278:SF2">
    <property type="entry name" value="TYPE IV PILUS INNER MEMBRANE COMPONENT PILN"/>
    <property type="match status" value="1"/>
</dbReference>
<dbReference type="Proteomes" id="UP000254651">
    <property type="component" value="Unassembled WGS sequence"/>
</dbReference>
<proteinExistence type="predicted"/>
<keyword evidence="3" id="KW-0812">Transmembrane</keyword>
<dbReference type="InterPro" id="IPR052534">
    <property type="entry name" value="Extracell_DNA_Util/SecSys_Comp"/>
</dbReference>
<organism evidence="4 5">
    <name type="scientific">Bergeriella denitrificans</name>
    <name type="common">Neisseria denitrificans</name>
    <dbReference type="NCBI Taxonomy" id="494"/>
    <lineage>
        <taxon>Bacteria</taxon>
        <taxon>Pseudomonadati</taxon>
        <taxon>Pseudomonadota</taxon>
        <taxon>Betaproteobacteria</taxon>
        <taxon>Neisseriales</taxon>
        <taxon>Neisseriaceae</taxon>
        <taxon>Bergeriella</taxon>
    </lineage>
</organism>
<evidence type="ECO:0000256" key="3">
    <source>
        <dbReference type="SAM" id="Phobius"/>
    </source>
</evidence>
<dbReference type="GO" id="GO:0043683">
    <property type="term" value="P:type IV pilus assembly"/>
    <property type="evidence" value="ECO:0007669"/>
    <property type="project" value="TreeGrafter"/>
</dbReference>
<sequence>MIEPVKINLLPYRETERLHKQQQFKVLMLSALIGGLALAVGAYVALGAAIGNQESRNRHLENEIGKLDQNLGEIQKLQQEKERFLAKKQKVEELQQARHRAARMLDTLNARIPADTYLTSLEAESPDTYKLSGRALNDNKIAVFMQALPAGGVFGQPELLGIQKNGSYQSFTLKARLSDASAEPEAPQTPQPTQTQEPQP</sequence>
<protein>
    <submittedName>
        <fullName evidence="4">PilN</fullName>
    </submittedName>
</protein>